<dbReference type="EMBL" id="MIQH01001146">
    <property type="protein sequence ID" value="OJA03045.1"/>
    <property type="molecule type" value="Genomic_DNA"/>
</dbReference>
<feature type="non-terminal residue" evidence="3">
    <location>
        <position position="1"/>
    </location>
</feature>
<dbReference type="AlphaFoldDB" id="A0A1J8P3S3"/>
<proteinExistence type="predicted"/>
<organism evidence="3 4">
    <name type="scientific">Bathymodiolus thermophilus thioautotrophic gill symbiont</name>
    <dbReference type="NCBI Taxonomy" id="2360"/>
    <lineage>
        <taxon>Bacteria</taxon>
        <taxon>Pseudomonadati</taxon>
        <taxon>Pseudomonadota</taxon>
        <taxon>Gammaproteobacteria</taxon>
        <taxon>sulfur-oxidizing symbionts</taxon>
    </lineage>
</organism>
<dbReference type="Pfam" id="PF06594">
    <property type="entry name" value="HCBP_related"/>
    <property type="match status" value="1"/>
</dbReference>
<evidence type="ECO:0000313" key="3">
    <source>
        <dbReference type="EMBL" id="OJA03447.1"/>
    </source>
</evidence>
<sequence length="69" mass="7590">NVNDIVATNLGLDLVLSNSSNTDEITIKKWFAGDRYQIEKFEYADGTIIDASAYADINLESVNDGMSVM</sequence>
<dbReference type="RefSeq" id="WP_143108754.1">
    <property type="nucleotide sequence ID" value="NZ_MIQH01000618.1"/>
</dbReference>
<comment type="caution">
    <text evidence="3">The sequence shown here is derived from an EMBL/GenBank/DDBJ whole genome shotgun (WGS) entry which is preliminary data.</text>
</comment>
<name>A0A1J8P3S3_9GAMM</name>
<accession>A0A1J8P3S3</accession>
<dbReference type="EMBL" id="MIQH01000618">
    <property type="protein sequence ID" value="OJA03447.1"/>
    <property type="molecule type" value="Genomic_DNA"/>
</dbReference>
<feature type="domain" description="Haemolysin-type calcium binding-related" evidence="1">
    <location>
        <begin position="13"/>
        <end position="52"/>
    </location>
</feature>
<evidence type="ECO:0000259" key="1">
    <source>
        <dbReference type="Pfam" id="PF06594"/>
    </source>
</evidence>
<evidence type="ECO:0000313" key="4">
    <source>
        <dbReference type="Proteomes" id="UP000182798"/>
    </source>
</evidence>
<dbReference type="Proteomes" id="UP000182798">
    <property type="component" value="Unassembled WGS sequence"/>
</dbReference>
<reference evidence="3" key="2">
    <citation type="journal article" date="2017" name="Stand. Genomic Sci.">
        <title>Genome sequence of the sulfur-oxidizing Bathymodiolus thermophilus gill endosymbiont.</title>
        <authorList>
            <person name="Ponnudurai R."/>
            <person name="Sayavedra L."/>
            <person name="Kleiner M."/>
            <person name="Heiden S.E."/>
            <person name="Thurmer A."/>
            <person name="Felbeck H."/>
            <person name="Schluter R."/>
            <person name="Sievert S.M."/>
            <person name="Daniel R."/>
            <person name="Schweder T."/>
            <person name="Markert S."/>
        </authorList>
    </citation>
    <scope>NUCLEOTIDE SEQUENCE</scope>
    <source>
        <strain evidence="3">BAT/CrabSpa'14</strain>
    </source>
</reference>
<dbReference type="InterPro" id="IPR010566">
    <property type="entry name" value="Haemolys_ca-bd"/>
</dbReference>
<protein>
    <recommendedName>
        <fullName evidence="1">Haemolysin-type calcium binding-related domain-containing protein</fullName>
    </recommendedName>
</protein>
<reference evidence="4" key="1">
    <citation type="submission" date="2016-09" db="EMBL/GenBank/DDBJ databases">
        <title>Genome Sequence of Bathymodiolus thermophilus sulfur-oxidizing gill endosymbiont.</title>
        <authorList>
            <person name="Ponnudurai R."/>
            <person name="Kleiner M."/>
            <person name="Sayavedra L."/>
            <person name="Thuermer A."/>
            <person name="Felbeck H."/>
            <person name="Schlueter R."/>
            <person name="Schweder T."/>
            <person name="Markert S."/>
        </authorList>
    </citation>
    <scope>NUCLEOTIDE SEQUENCE [LARGE SCALE GENOMIC DNA]</scope>
    <source>
        <strain evidence="4">BAT/CrabSpa'14</strain>
    </source>
</reference>
<evidence type="ECO:0000313" key="2">
    <source>
        <dbReference type="EMBL" id="OJA03045.1"/>
    </source>
</evidence>
<gene>
    <name evidence="2" type="ORF">BGC33_01395</name>
    <name evidence="3" type="ORF">BGC33_14640</name>
</gene>